<reference evidence="2" key="1">
    <citation type="journal article" date="2017" name="Nat. Commun.">
        <title>The North American bullfrog draft genome provides insight into hormonal regulation of long noncoding RNA.</title>
        <authorList>
            <person name="Hammond S.A."/>
            <person name="Warren R.L."/>
            <person name="Vandervalk B.P."/>
            <person name="Kucuk E."/>
            <person name="Khan H."/>
            <person name="Gibb E.A."/>
            <person name="Pandoh P."/>
            <person name="Kirk H."/>
            <person name="Zhao Y."/>
            <person name="Jones M."/>
            <person name="Mungall A.J."/>
            <person name="Coope R."/>
            <person name="Pleasance S."/>
            <person name="Moore R.A."/>
            <person name="Holt R.A."/>
            <person name="Round J.M."/>
            <person name="Ohora S."/>
            <person name="Walle B.V."/>
            <person name="Veldhoen N."/>
            <person name="Helbing C.C."/>
            <person name="Birol I."/>
        </authorList>
    </citation>
    <scope>NUCLEOTIDE SEQUENCE [LARGE SCALE GENOMIC DNA]</scope>
</reference>
<evidence type="ECO:0000313" key="2">
    <source>
        <dbReference type="Proteomes" id="UP000228934"/>
    </source>
</evidence>
<dbReference type="AlphaFoldDB" id="A0A2G9RHA8"/>
<sequence>IIRLSTLKDLYRLQLLLHTSPETGTSDSQTPPQKENTIHLHSYFIHRTPVRGLVWNLE</sequence>
<proteinExistence type="predicted"/>
<gene>
    <name evidence="1" type="ORF">AB205_0202700</name>
</gene>
<accession>A0A2G9RHA8</accession>
<dbReference type="EMBL" id="KV939788">
    <property type="protein sequence ID" value="PIO27270.1"/>
    <property type="molecule type" value="Genomic_DNA"/>
</dbReference>
<keyword evidence="2" id="KW-1185">Reference proteome</keyword>
<feature type="non-terminal residue" evidence="1">
    <location>
        <position position="1"/>
    </location>
</feature>
<dbReference type="Proteomes" id="UP000228934">
    <property type="component" value="Unassembled WGS sequence"/>
</dbReference>
<name>A0A2G9RHA8_AQUCT</name>
<organism evidence="1 2">
    <name type="scientific">Aquarana catesbeiana</name>
    <name type="common">American bullfrog</name>
    <name type="synonym">Rana catesbeiana</name>
    <dbReference type="NCBI Taxonomy" id="8400"/>
    <lineage>
        <taxon>Eukaryota</taxon>
        <taxon>Metazoa</taxon>
        <taxon>Chordata</taxon>
        <taxon>Craniata</taxon>
        <taxon>Vertebrata</taxon>
        <taxon>Euteleostomi</taxon>
        <taxon>Amphibia</taxon>
        <taxon>Batrachia</taxon>
        <taxon>Anura</taxon>
        <taxon>Neobatrachia</taxon>
        <taxon>Ranoidea</taxon>
        <taxon>Ranidae</taxon>
        <taxon>Aquarana</taxon>
    </lineage>
</organism>
<evidence type="ECO:0000313" key="1">
    <source>
        <dbReference type="EMBL" id="PIO27270.1"/>
    </source>
</evidence>
<protein>
    <submittedName>
        <fullName evidence="1">Uncharacterized protein</fullName>
    </submittedName>
</protein>